<name>A0A4Z1P647_9PEZI</name>
<dbReference type="Gene3D" id="3.30.1330.40">
    <property type="entry name" value="RutC-like"/>
    <property type="match status" value="1"/>
</dbReference>
<reference evidence="1 2" key="1">
    <citation type="submission" date="2019-04" db="EMBL/GenBank/DDBJ databases">
        <title>High contiguity whole genome sequence and gene annotation resource for two Venturia nashicola isolates.</title>
        <authorList>
            <person name="Prokchorchik M."/>
            <person name="Won K."/>
            <person name="Lee Y."/>
            <person name="Choi E.D."/>
            <person name="Segonzac C."/>
            <person name="Sohn K.H."/>
        </authorList>
    </citation>
    <scope>NUCLEOTIDE SEQUENCE [LARGE SCALE GENOMIC DNA]</scope>
    <source>
        <strain evidence="1 2">PRI2</strain>
    </source>
</reference>
<evidence type="ECO:0000313" key="2">
    <source>
        <dbReference type="Proteomes" id="UP000298493"/>
    </source>
</evidence>
<dbReference type="EMBL" id="SNSC02000006">
    <property type="protein sequence ID" value="TID23595.1"/>
    <property type="molecule type" value="Genomic_DNA"/>
</dbReference>
<organism evidence="1 2">
    <name type="scientific">Venturia nashicola</name>
    <dbReference type="NCBI Taxonomy" id="86259"/>
    <lineage>
        <taxon>Eukaryota</taxon>
        <taxon>Fungi</taxon>
        <taxon>Dikarya</taxon>
        <taxon>Ascomycota</taxon>
        <taxon>Pezizomycotina</taxon>
        <taxon>Dothideomycetes</taxon>
        <taxon>Pleosporomycetidae</taxon>
        <taxon>Venturiales</taxon>
        <taxon>Venturiaceae</taxon>
        <taxon>Venturia</taxon>
    </lineage>
</organism>
<dbReference type="STRING" id="86259.A0A4Z1P647"/>
<dbReference type="SUPFAM" id="SSF55298">
    <property type="entry name" value="YjgF-like"/>
    <property type="match status" value="1"/>
</dbReference>
<sequence length="185" mass="20620">MGAIGYFASAYHFQREARLGPDWNYLKAQRADELCPNLDRIHPTCHSSNGTHILDAGSYTQAVRVGNTIICSGQGADLSQGLQVHDDVEKEINQALANCELNPKNAVGKEGKWDSIPGLIQLHTEDRCEAQPSHNNIASCVTPAWRSIHFMARYYQLAEMADNPGTGLVEGKYFYYCEMQVELQM</sequence>
<evidence type="ECO:0000313" key="1">
    <source>
        <dbReference type="EMBL" id="TID23595.1"/>
    </source>
</evidence>
<protein>
    <submittedName>
        <fullName evidence="1">Endoribonuclease L-PSP</fullName>
    </submittedName>
</protein>
<comment type="caution">
    <text evidence="1">The sequence shown here is derived from an EMBL/GenBank/DDBJ whole genome shotgun (WGS) entry which is preliminary data.</text>
</comment>
<dbReference type="AlphaFoldDB" id="A0A4Z1P647"/>
<keyword evidence="2" id="KW-1185">Reference proteome</keyword>
<dbReference type="Proteomes" id="UP000298493">
    <property type="component" value="Unassembled WGS sequence"/>
</dbReference>
<proteinExistence type="predicted"/>
<gene>
    <name evidence="1" type="ORF">E6O75_ATG03231</name>
</gene>
<accession>A0A4Z1P647</accession>
<dbReference type="InterPro" id="IPR035959">
    <property type="entry name" value="RutC-like_sf"/>
</dbReference>